<sequence>MSVRSLLVSIIIPTYNRAHLIGETLDSVLAQTYTNWECIVVDDGSTDGTEVLMKTYCDKDSRFQYHHRPAGRLPGGNAARNYGFEFSKGEYVKWFDSDDIMHPNFISKQYLILSEKPSLDFCACQWEYFDDVGQIKKVYINLKPQNESIYSYFLEGHVFLTHAPLWRKSFLINCELFDEKLKRGQETDFHFRILTKNPKYLIHEDFLFQVRRNHKSIESTSNNIVPQESVLIYFKKVFFILKEIDFDKKEVVRSYIWYRCVNQIGILMSKQKSILGRWKYFRGLNQFYSKRTDFYIIYLFLFVALITNRGYYFYSLKKYDLRKNK</sequence>
<reference evidence="3 4" key="1">
    <citation type="submission" date="2019-08" db="EMBL/GenBank/DDBJ databases">
        <title>Genomes of Subsaximicrobium wynnwilliamsii strains.</title>
        <authorList>
            <person name="Bowman J.P."/>
        </authorList>
    </citation>
    <scope>NUCLEOTIDE SEQUENCE [LARGE SCALE GENOMIC DNA]</scope>
    <source>
        <strain evidence="3 4">2-80-2</strain>
    </source>
</reference>
<keyword evidence="1" id="KW-0472">Membrane</keyword>
<feature type="transmembrane region" description="Helical" evidence="1">
    <location>
        <begin position="295"/>
        <end position="314"/>
    </location>
</feature>
<dbReference type="Proteomes" id="UP000321578">
    <property type="component" value="Unassembled WGS sequence"/>
</dbReference>
<dbReference type="InterPro" id="IPR001173">
    <property type="entry name" value="Glyco_trans_2-like"/>
</dbReference>
<evidence type="ECO:0000256" key="1">
    <source>
        <dbReference type="SAM" id="Phobius"/>
    </source>
</evidence>
<gene>
    <name evidence="3" type="ORF">ESY86_16865</name>
</gene>
<keyword evidence="4" id="KW-1185">Reference proteome</keyword>
<dbReference type="SUPFAM" id="SSF53448">
    <property type="entry name" value="Nucleotide-diphospho-sugar transferases"/>
    <property type="match status" value="1"/>
</dbReference>
<dbReference type="EMBL" id="VORO01000024">
    <property type="protein sequence ID" value="TXD87450.1"/>
    <property type="molecule type" value="Genomic_DNA"/>
</dbReference>
<organism evidence="3 4">
    <name type="scientific">Subsaximicrobium wynnwilliamsii</name>
    <dbReference type="NCBI Taxonomy" id="291179"/>
    <lineage>
        <taxon>Bacteria</taxon>
        <taxon>Pseudomonadati</taxon>
        <taxon>Bacteroidota</taxon>
        <taxon>Flavobacteriia</taxon>
        <taxon>Flavobacteriales</taxon>
        <taxon>Flavobacteriaceae</taxon>
        <taxon>Subsaximicrobium</taxon>
    </lineage>
</organism>
<name>A0A5C6ZE97_9FLAO</name>
<dbReference type="Gene3D" id="3.90.550.10">
    <property type="entry name" value="Spore Coat Polysaccharide Biosynthesis Protein SpsA, Chain A"/>
    <property type="match status" value="1"/>
</dbReference>
<dbReference type="AlphaFoldDB" id="A0A5C6ZE97"/>
<dbReference type="InterPro" id="IPR029044">
    <property type="entry name" value="Nucleotide-diphossugar_trans"/>
</dbReference>
<protein>
    <submittedName>
        <fullName evidence="3">Glycosyltransferase family 2 protein</fullName>
    </submittedName>
</protein>
<keyword evidence="1" id="KW-0812">Transmembrane</keyword>
<proteinExistence type="predicted"/>
<feature type="domain" description="Glycosyltransferase 2-like" evidence="2">
    <location>
        <begin position="9"/>
        <end position="150"/>
    </location>
</feature>
<dbReference type="Pfam" id="PF00535">
    <property type="entry name" value="Glycos_transf_2"/>
    <property type="match status" value="1"/>
</dbReference>
<keyword evidence="3" id="KW-0808">Transferase</keyword>
<evidence type="ECO:0000313" key="4">
    <source>
        <dbReference type="Proteomes" id="UP000321578"/>
    </source>
</evidence>
<dbReference type="PANTHER" id="PTHR22916:SF3">
    <property type="entry name" value="UDP-GLCNAC:BETAGAL BETA-1,3-N-ACETYLGLUCOSAMINYLTRANSFERASE-LIKE PROTEIN 1"/>
    <property type="match status" value="1"/>
</dbReference>
<evidence type="ECO:0000259" key="2">
    <source>
        <dbReference type="Pfam" id="PF00535"/>
    </source>
</evidence>
<keyword evidence="1" id="KW-1133">Transmembrane helix</keyword>
<accession>A0A5C6ZE97</accession>
<dbReference type="OrthoDB" id="597270at2"/>
<dbReference type="CDD" id="cd00761">
    <property type="entry name" value="Glyco_tranf_GTA_type"/>
    <property type="match status" value="1"/>
</dbReference>
<dbReference type="GO" id="GO:0016758">
    <property type="term" value="F:hexosyltransferase activity"/>
    <property type="evidence" value="ECO:0007669"/>
    <property type="project" value="UniProtKB-ARBA"/>
</dbReference>
<comment type="caution">
    <text evidence="3">The sequence shown here is derived from an EMBL/GenBank/DDBJ whole genome shotgun (WGS) entry which is preliminary data.</text>
</comment>
<evidence type="ECO:0000313" key="3">
    <source>
        <dbReference type="EMBL" id="TXD87450.1"/>
    </source>
</evidence>
<dbReference type="PANTHER" id="PTHR22916">
    <property type="entry name" value="GLYCOSYLTRANSFERASE"/>
    <property type="match status" value="1"/>
</dbReference>